<protein>
    <recommendedName>
        <fullName evidence="6">Bulb-type lectin domain-containing protein</fullName>
    </recommendedName>
</protein>
<keyword evidence="3" id="KW-0732">Signal</keyword>
<keyword evidence="1" id="KW-0430">Lectin</keyword>
<name>A0A418BCS9_APHAT</name>
<evidence type="ECO:0000256" key="2">
    <source>
        <dbReference type="ARBA" id="ARBA00038331"/>
    </source>
</evidence>
<dbReference type="PANTHER" id="PTHR23250">
    <property type="entry name" value="DYSFERLIN-RELATED"/>
    <property type="match status" value="1"/>
</dbReference>
<dbReference type="SMART" id="SM00706">
    <property type="entry name" value="TECPR"/>
    <property type="match status" value="10"/>
</dbReference>
<feature type="signal peptide" evidence="3">
    <location>
        <begin position="1"/>
        <end position="17"/>
    </location>
</feature>
<feature type="chain" id="PRO_5019060917" description="Bulb-type lectin domain-containing protein" evidence="3">
    <location>
        <begin position="18"/>
        <end position="1040"/>
    </location>
</feature>
<proteinExistence type="inferred from homology"/>
<comment type="caution">
    <text evidence="4">The sequence shown here is derived from an EMBL/GenBank/DDBJ whole genome shotgun (WGS) entry which is preliminary data.</text>
</comment>
<evidence type="ECO:0008006" key="6">
    <source>
        <dbReference type="Google" id="ProtNLM"/>
    </source>
</evidence>
<dbReference type="InterPro" id="IPR006624">
    <property type="entry name" value="Beta-propeller_rpt_TECPR"/>
</dbReference>
<evidence type="ECO:0000313" key="5">
    <source>
        <dbReference type="Proteomes" id="UP000283543"/>
    </source>
</evidence>
<dbReference type="InterPro" id="IPR051513">
    <property type="entry name" value="Tectonin_beta-prop"/>
</dbReference>
<dbReference type="Pfam" id="PF19193">
    <property type="entry name" value="Tectonin"/>
    <property type="match status" value="3"/>
</dbReference>
<evidence type="ECO:0000256" key="1">
    <source>
        <dbReference type="ARBA" id="ARBA00022734"/>
    </source>
</evidence>
<gene>
    <name evidence="4" type="ORF">DYB34_003948</name>
</gene>
<evidence type="ECO:0000256" key="3">
    <source>
        <dbReference type="SAM" id="SignalP"/>
    </source>
</evidence>
<dbReference type="Gene3D" id="2.115.10.10">
    <property type="entry name" value="Tachylectin 2"/>
    <property type="match status" value="1"/>
</dbReference>
<dbReference type="VEuPathDB" id="FungiDB:H257_02778"/>
<reference evidence="4 5" key="1">
    <citation type="submission" date="2018-08" db="EMBL/GenBank/DDBJ databases">
        <title>Aphanomyces genome sequencing and annotation.</title>
        <authorList>
            <person name="Minardi D."/>
            <person name="Oidtmann B."/>
            <person name="Van Der Giezen M."/>
            <person name="Studholme D.J."/>
        </authorList>
    </citation>
    <scope>NUCLEOTIDE SEQUENCE [LARGE SCALE GENOMIC DNA]</scope>
    <source>
        <strain evidence="4 5">Si</strain>
    </source>
</reference>
<sequence>MVHALHILFALAALTSAKTTYPSWTTMPSPAGGNGDLKSVSSGGNTVCVVVGASKIQCGAFNAKKADVDWNAVSGELEQVVVGPRGTIIGVNNDNEVRYSSKILPTQAWIQISGETYESVSMDEDKFVCGVTPDNKLDCAWNGIKSKNPNWSRQNGLFKQVIVANGRLVGLNKDNKLYTTPTDTMSTSTLKWQAIPSPPSLLKQISYDGERVCGITTSNTVLCTTFDPTKPLDCLAMGSWTLLWLGMRIGNDSTPGAKRRALRCASAPSKQLFTAPTGKIATSSLKWPLIVSPTPTPLTQISYDPTKSLNRHSVPGANIAVDKALYPNWTTLPSPYTNSPLKSMSPGRTTIVPGELEQVVVGSKRSIIGVNIEDEVWFSPKILPSQAWVQISGQFYKSVSLDNGKFVCAVVVAHGRLVGLDPWNQLFTASTGTIKLQLILPPPIILSQISYDGQRVCGITTASTILRTAFDPSKPFDWYSVPGSNIAVVSVQGDNVFASTTDSTLLLNSTRQSVIDPVPPCLDAPAGWSAVLGSLTQISVDKSVVCGLNALDKFKVYCSQKKQPASWWTLPNVAFKHMAVRDGIVFGIQTDGKLVTGPIGPTATFVEVLTPFCAASKVTVDGSTVCVVTTRNQVFCANTAATAGFPASARWQRLDGTVTQVALAGSTLYGVNGQNQLWRGIVTAGSLASGVASWTLVPTIQLQQVSYDGVRVCGVTPVQKVVCSSADGNVINGNVSLAWTTLEGELAQVSQFGASLYGVDAAGHIFYQDLLPGTTPTTTPLTTPRSNVAAAWTVVPTPNIALVTVSSFGSNVCGTDSAGSIYCSTFDANNPSVVAWVQLQGALQQVVVGANGVLYGVNSANAIYYAPTCRATTPSWVQQWGALNNIATDGTVLCGVNRGSQVYCAWQNIQSSTPNWTLLDGSLKQLVVANGLLFGLDATNKLWTGTSTKLASGTASWKAIANSATYSQISFDGLRLCGVVTSGSKIQCADAGLATSPNWFDLPGASSNMAHVSVQRNNLFVLATNSTLLYRALNTGDVNC</sequence>
<dbReference type="AlphaFoldDB" id="A0A418BCS9"/>
<organism evidence="4 5">
    <name type="scientific">Aphanomyces astaci</name>
    <name type="common">Crayfish plague agent</name>
    <dbReference type="NCBI Taxonomy" id="112090"/>
    <lineage>
        <taxon>Eukaryota</taxon>
        <taxon>Sar</taxon>
        <taxon>Stramenopiles</taxon>
        <taxon>Oomycota</taxon>
        <taxon>Saprolegniomycetes</taxon>
        <taxon>Saprolegniales</taxon>
        <taxon>Verrucalvaceae</taxon>
        <taxon>Aphanomyces</taxon>
    </lineage>
</organism>
<dbReference type="GO" id="GO:0030246">
    <property type="term" value="F:carbohydrate binding"/>
    <property type="evidence" value="ECO:0007669"/>
    <property type="project" value="UniProtKB-KW"/>
</dbReference>
<dbReference type="EMBL" id="QUTB01011928">
    <property type="protein sequence ID" value="RHY36823.1"/>
    <property type="molecule type" value="Genomic_DNA"/>
</dbReference>
<dbReference type="Proteomes" id="UP000283543">
    <property type="component" value="Unassembled WGS sequence"/>
</dbReference>
<dbReference type="PANTHER" id="PTHR23250:SF3">
    <property type="entry name" value="FISH-EGG LECTIN-LIKE ISOFORM X1-RELATED"/>
    <property type="match status" value="1"/>
</dbReference>
<evidence type="ECO:0000313" key="4">
    <source>
        <dbReference type="EMBL" id="RHY36823.1"/>
    </source>
</evidence>
<dbReference type="VEuPathDB" id="FungiDB:H257_02775"/>
<accession>A0A418BCS9</accession>
<comment type="similarity">
    <text evidence="2">Belongs to the tectonin family.</text>
</comment>